<evidence type="ECO:0000256" key="1">
    <source>
        <dbReference type="ARBA" id="ARBA00004651"/>
    </source>
</evidence>
<feature type="transmembrane region" description="Helical" evidence="9">
    <location>
        <begin position="361"/>
        <end position="379"/>
    </location>
</feature>
<feature type="transmembrane region" description="Helical" evidence="9">
    <location>
        <begin position="204"/>
        <end position="224"/>
    </location>
</feature>
<feature type="transmembrane region" description="Helical" evidence="9">
    <location>
        <begin position="141"/>
        <end position="165"/>
    </location>
</feature>
<dbReference type="GO" id="GO:0005345">
    <property type="term" value="F:purine nucleobase transmembrane transporter activity"/>
    <property type="evidence" value="ECO:0007669"/>
    <property type="project" value="TreeGrafter"/>
</dbReference>
<accession>U2PNM9</accession>
<feature type="transmembrane region" description="Helical" evidence="9">
    <location>
        <begin position="57"/>
        <end position="78"/>
    </location>
</feature>
<keyword evidence="6 8" id="KW-1133">Transmembrane helix</keyword>
<comment type="subcellular location">
    <subcellularLocation>
        <location evidence="1 8">Cell membrane</location>
        <topology evidence="1 8">Multi-pass membrane protein</topology>
    </subcellularLocation>
</comment>
<sequence>MVFFIDKRREYMEKLFKLKEKHTTVKTEIIAGITTFLAMAYILGVNPIILADAGMDIPSVFMATAISAAFASIVMGLIANYPVALAAGMGVNALFSYTICGAMGFSWAAALCAVFISGVIFVIISVTGIRKAIINAIPVQLKLAIGSGIGFFIAFVGLKNAGIIVANESTFVGIGNLADPTVLLAVFGLLITIALVIKKIPAAVFVGMVITAIIGIIAGSLGHIEGMPTLPETFFTTSFEMEAVGAFMNGFGELFSNPFNAFVAIFSFLFVDFFDTAGTLVAIGNRIGLVNKDGELENAERALLADAIGTVFGAAIGTSTVTSFVESSSGVGVGGRTGLTAITTGICFLLSIFISPIILSAVTNAVTAPALIVVGIMMAQQLKGIDWDNMIFAASGFVTIVMMILMYSISNGIACGFIVYTVAMIAAGKAKAIHPTVWVLMIIFVVYFATPYMI</sequence>
<keyword evidence="5 8" id="KW-0812">Transmembrane</keyword>
<evidence type="ECO:0000256" key="9">
    <source>
        <dbReference type="SAM" id="Phobius"/>
    </source>
</evidence>
<dbReference type="EMBL" id="AWVI01000043">
    <property type="protein sequence ID" value="ERK45359.1"/>
    <property type="molecule type" value="Genomic_DNA"/>
</dbReference>
<feature type="transmembrane region" description="Helical" evidence="9">
    <location>
        <begin position="29"/>
        <end position="51"/>
    </location>
</feature>
<feature type="transmembrane region" description="Helical" evidence="9">
    <location>
        <begin position="391"/>
        <end position="420"/>
    </location>
</feature>
<dbReference type="PIRSF" id="PIRSF005353">
    <property type="entry name" value="PbuG"/>
    <property type="match status" value="1"/>
</dbReference>
<dbReference type="InterPro" id="IPR045018">
    <property type="entry name" value="Azg-like"/>
</dbReference>
<keyword evidence="7 8" id="KW-0472">Membrane</keyword>
<dbReference type="PATRIC" id="fig|649755.3.peg.974"/>
<keyword evidence="3 8" id="KW-0813">Transport</keyword>
<dbReference type="InterPro" id="IPR026033">
    <property type="entry name" value="Azg-like_bact_archaea"/>
</dbReference>
<evidence type="ECO:0000256" key="5">
    <source>
        <dbReference type="ARBA" id="ARBA00022692"/>
    </source>
</evidence>
<evidence type="ECO:0000313" key="10">
    <source>
        <dbReference type="EMBL" id="ERK45359.1"/>
    </source>
</evidence>
<evidence type="ECO:0000313" key="11">
    <source>
        <dbReference type="Proteomes" id="UP000016658"/>
    </source>
</evidence>
<organism evidence="10 11">
    <name type="scientific">Faecalitalea cylindroides ATCC 27803</name>
    <dbReference type="NCBI Taxonomy" id="649755"/>
    <lineage>
        <taxon>Bacteria</taxon>
        <taxon>Bacillati</taxon>
        <taxon>Bacillota</taxon>
        <taxon>Erysipelotrichia</taxon>
        <taxon>Erysipelotrichales</taxon>
        <taxon>Erysipelotrichaceae</taxon>
        <taxon>Faecalitalea</taxon>
    </lineage>
</organism>
<feature type="transmembrane region" description="Helical" evidence="9">
    <location>
        <begin position="303"/>
        <end position="325"/>
    </location>
</feature>
<feature type="transmembrane region" description="Helical" evidence="9">
    <location>
        <begin position="432"/>
        <end position="450"/>
    </location>
</feature>
<dbReference type="Pfam" id="PF00860">
    <property type="entry name" value="Xan_ur_permease"/>
    <property type="match status" value="1"/>
</dbReference>
<dbReference type="InterPro" id="IPR006043">
    <property type="entry name" value="NCS2"/>
</dbReference>
<evidence type="ECO:0000256" key="2">
    <source>
        <dbReference type="ARBA" id="ARBA00005697"/>
    </source>
</evidence>
<dbReference type="GO" id="GO:0005886">
    <property type="term" value="C:plasma membrane"/>
    <property type="evidence" value="ECO:0007669"/>
    <property type="project" value="UniProtKB-SubCell"/>
</dbReference>
<feature type="transmembrane region" description="Helical" evidence="9">
    <location>
        <begin position="337"/>
        <end position="354"/>
    </location>
</feature>
<keyword evidence="4 8" id="KW-1003">Cell membrane</keyword>
<evidence type="ECO:0000256" key="3">
    <source>
        <dbReference type="ARBA" id="ARBA00022448"/>
    </source>
</evidence>
<feature type="transmembrane region" description="Helical" evidence="9">
    <location>
        <begin position="261"/>
        <end position="283"/>
    </location>
</feature>
<proteinExistence type="inferred from homology"/>
<evidence type="ECO:0000256" key="7">
    <source>
        <dbReference type="ARBA" id="ARBA00023136"/>
    </source>
</evidence>
<feature type="transmembrane region" description="Helical" evidence="9">
    <location>
        <begin position="105"/>
        <end position="129"/>
    </location>
</feature>
<dbReference type="AlphaFoldDB" id="U2PNM9"/>
<reference evidence="10 11" key="1">
    <citation type="submission" date="2013-06" db="EMBL/GenBank/DDBJ databases">
        <authorList>
            <person name="Weinstock G."/>
            <person name="Sodergren E."/>
            <person name="Lobos E.A."/>
            <person name="Fulton L."/>
            <person name="Fulton R."/>
            <person name="Courtney L."/>
            <person name="Fronick C."/>
            <person name="O'Laughlin M."/>
            <person name="Godfrey J."/>
            <person name="Wilson R.M."/>
            <person name="Miner T."/>
            <person name="Farmer C."/>
            <person name="Delehaunty K."/>
            <person name="Cordes M."/>
            <person name="Minx P."/>
            <person name="Tomlinson C."/>
            <person name="Chen J."/>
            <person name="Wollam A."/>
            <person name="Pepin K.H."/>
            <person name="Bhonagiri V."/>
            <person name="Zhang X."/>
            <person name="Warren W."/>
            <person name="Mitreva M."/>
            <person name="Mardis E.R."/>
            <person name="Wilson R.K."/>
        </authorList>
    </citation>
    <scope>NUCLEOTIDE SEQUENCE [LARGE SCALE GENOMIC DNA]</scope>
    <source>
        <strain evidence="10 11">ATCC 27803</strain>
    </source>
</reference>
<evidence type="ECO:0000256" key="8">
    <source>
        <dbReference type="PIRNR" id="PIRNR005353"/>
    </source>
</evidence>
<dbReference type="PANTHER" id="PTHR43337:SF1">
    <property type="entry name" value="XANTHINE_URACIL PERMEASE C887.17-RELATED"/>
    <property type="match status" value="1"/>
</dbReference>
<dbReference type="PANTHER" id="PTHR43337">
    <property type="entry name" value="XANTHINE/URACIL PERMEASE C887.17-RELATED"/>
    <property type="match status" value="1"/>
</dbReference>
<comment type="similarity">
    <text evidence="2 8">Belongs to the nucleobase:cation symporter-2 (NCS2) (TC 2.A.40) family. Azg-like subfamily.</text>
</comment>
<protein>
    <submittedName>
        <fullName evidence="10">Putative permease</fullName>
    </submittedName>
</protein>
<feature type="transmembrane region" description="Helical" evidence="9">
    <location>
        <begin position="177"/>
        <end position="197"/>
    </location>
</feature>
<evidence type="ECO:0000256" key="6">
    <source>
        <dbReference type="ARBA" id="ARBA00022989"/>
    </source>
</evidence>
<evidence type="ECO:0000256" key="4">
    <source>
        <dbReference type="ARBA" id="ARBA00022475"/>
    </source>
</evidence>
<dbReference type="Proteomes" id="UP000016658">
    <property type="component" value="Unassembled WGS sequence"/>
</dbReference>
<gene>
    <name evidence="10" type="ORF">HMPREF0367_01052</name>
</gene>
<comment type="caution">
    <text evidence="10">The sequence shown here is derived from an EMBL/GenBank/DDBJ whole genome shotgun (WGS) entry which is preliminary data.</text>
</comment>
<name>U2PNM9_9FIRM</name>
<dbReference type="HOGENOM" id="CLU_024508_0_1_9"/>